<protein>
    <submittedName>
        <fullName evidence="2">Uncharacterized protein</fullName>
    </submittedName>
</protein>
<reference evidence="2" key="1">
    <citation type="submission" date="2020-05" db="UniProtKB">
        <authorList>
            <consortium name="EnsemblMetazoa"/>
        </authorList>
    </citation>
    <scope>IDENTIFICATION</scope>
    <source>
        <strain evidence="2">TTRI</strain>
    </source>
</reference>
<name>A0A1A9VTQ5_GLOAU</name>
<dbReference type="VEuPathDB" id="VectorBase:GAUT047246"/>
<dbReference type="EnsemblMetazoa" id="GAUT047246-RA">
    <property type="protein sequence ID" value="GAUT047246-PA"/>
    <property type="gene ID" value="GAUT047246"/>
</dbReference>
<dbReference type="AlphaFoldDB" id="A0A1A9VTQ5"/>
<organism evidence="2 3">
    <name type="scientific">Glossina austeni</name>
    <name type="common">Savannah tsetse fly</name>
    <dbReference type="NCBI Taxonomy" id="7395"/>
    <lineage>
        <taxon>Eukaryota</taxon>
        <taxon>Metazoa</taxon>
        <taxon>Ecdysozoa</taxon>
        <taxon>Arthropoda</taxon>
        <taxon>Hexapoda</taxon>
        <taxon>Insecta</taxon>
        <taxon>Pterygota</taxon>
        <taxon>Neoptera</taxon>
        <taxon>Endopterygota</taxon>
        <taxon>Diptera</taxon>
        <taxon>Brachycera</taxon>
        <taxon>Muscomorpha</taxon>
        <taxon>Hippoboscoidea</taxon>
        <taxon>Glossinidae</taxon>
        <taxon>Glossina</taxon>
    </lineage>
</organism>
<dbReference type="STRING" id="7395.A0A1A9VTQ5"/>
<evidence type="ECO:0000313" key="3">
    <source>
        <dbReference type="Proteomes" id="UP000078200"/>
    </source>
</evidence>
<keyword evidence="1" id="KW-0812">Transmembrane</keyword>
<accession>A0A1A9VTQ5</accession>
<evidence type="ECO:0000313" key="2">
    <source>
        <dbReference type="EnsemblMetazoa" id="GAUT047246-PA"/>
    </source>
</evidence>
<keyword evidence="1" id="KW-1133">Transmembrane helix</keyword>
<sequence length="166" mass="18698">MNEDSNEEEGLELTKNKEQNVKYCMNEKEDNCNLIYIQKTPDICKFLGLKIPITATTTAANVITSSSTTTTENSNQNLDEMQKIPAQPIERNGSIGTILGAILSVTFFVLCMGIFAFSPERRNSLRRFCQRTTTAVRYIRVNNEEANLLLEPNGDFTESDDDDMIL</sequence>
<dbReference type="Proteomes" id="UP000078200">
    <property type="component" value="Unassembled WGS sequence"/>
</dbReference>
<keyword evidence="1" id="KW-0472">Membrane</keyword>
<feature type="transmembrane region" description="Helical" evidence="1">
    <location>
        <begin position="95"/>
        <end position="117"/>
    </location>
</feature>
<proteinExistence type="predicted"/>
<keyword evidence="3" id="KW-1185">Reference proteome</keyword>
<evidence type="ECO:0000256" key="1">
    <source>
        <dbReference type="SAM" id="Phobius"/>
    </source>
</evidence>